<evidence type="ECO:0000313" key="2">
    <source>
        <dbReference type="Proteomes" id="UP000829398"/>
    </source>
</evidence>
<gene>
    <name evidence="1" type="ORF">KPL71_009294</name>
</gene>
<dbReference type="EMBL" id="CM039172">
    <property type="protein sequence ID" value="KAH9783394.1"/>
    <property type="molecule type" value="Genomic_DNA"/>
</dbReference>
<reference evidence="2" key="1">
    <citation type="journal article" date="2023" name="Hortic. Res.">
        <title>A chromosome-level phased genome enabling allele-level studies in sweet orange: a case study on citrus Huanglongbing tolerance.</title>
        <authorList>
            <person name="Wu B."/>
            <person name="Yu Q."/>
            <person name="Deng Z."/>
            <person name="Duan Y."/>
            <person name="Luo F."/>
            <person name="Gmitter F. Jr."/>
        </authorList>
    </citation>
    <scope>NUCLEOTIDE SEQUENCE [LARGE SCALE GENOMIC DNA]</scope>
    <source>
        <strain evidence="2">cv. Valencia</strain>
    </source>
</reference>
<comment type="caution">
    <text evidence="1">The sequence shown here is derived from an EMBL/GenBank/DDBJ whole genome shotgun (WGS) entry which is preliminary data.</text>
</comment>
<name>A0ACB8MD96_CITSI</name>
<sequence length="218" mass="25179">MTEIMIETAEEEFANRSYTAAYKWAVSAKIVDPFYPSLERYLEAYRVHWAAAKRKTPTGEIDWYAVLDIKERLWRSYKMITHTYVQLAKKIHPDIHCSAAAPGAYGLITTAWEILSEPKSRIAYHARAGFPPPTCSSPEEEDEQVRVQPQFRIKKPEPDVAVEKVVSCAPKRRREERPDHIPVTKVGYRSPKRRREECSGIAVKKVRYAPTRHRVGCH</sequence>
<evidence type="ECO:0000313" key="1">
    <source>
        <dbReference type="EMBL" id="KAH9783394.1"/>
    </source>
</evidence>
<proteinExistence type="predicted"/>
<organism evidence="1 2">
    <name type="scientific">Citrus sinensis</name>
    <name type="common">Sweet orange</name>
    <name type="synonym">Citrus aurantium var. sinensis</name>
    <dbReference type="NCBI Taxonomy" id="2711"/>
    <lineage>
        <taxon>Eukaryota</taxon>
        <taxon>Viridiplantae</taxon>
        <taxon>Streptophyta</taxon>
        <taxon>Embryophyta</taxon>
        <taxon>Tracheophyta</taxon>
        <taxon>Spermatophyta</taxon>
        <taxon>Magnoliopsida</taxon>
        <taxon>eudicotyledons</taxon>
        <taxon>Gunneridae</taxon>
        <taxon>Pentapetalae</taxon>
        <taxon>rosids</taxon>
        <taxon>malvids</taxon>
        <taxon>Sapindales</taxon>
        <taxon>Rutaceae</taxon>
        <taxon>Aurantioideae</taxon>
        <taxon>Citrus</taxon>
    </lineage>
</organism>
<accession>A0ACB8MD96</accession>
<dbReference type="Proteomes" id="UP000829398">
    <property type="component" value="Chromosome 3"/>
</dbReference>
<protein>
    <submittedName>
        <fullName evidence="1">Uncharacterized protein</fullName>
    </submittedName>
</protein>
<keyword evidence="2" id="KW-1185">Reference proteome</keyword>